<comment type="caution">
    <text evidence="2">The sequence shown here is derived from an EMBL/GenBank/DDBJ whole genome shotgun (WGS) entry which is preliminary data.</text>
</comment>
<sequence length="572" mass="66361">MLAQSQMSLAEFFDSIKHKATLWERAPKVQETQAYERSLRSVFNKAFEDLTPAARELLNILAFCDPDSVPEDIMAKAIEDNRFKCIHSKNDLLDCYFELRSRQLIRRDTSSEDSYISIHRVVQWNVLLDLSVDHNKRSECFNQAFDIVRAMLPKVDPKVVPEPHIWPPYARHGRQILELRSHCLWPEPPIELPLSFAYILSEMGTYMWFSGKFSEGKEVLGTAEKILDDRNAKWNDELRTHIYAMLGIITSFGGVSDRQRSMELRKLAYQSRKQGLGRKAESDRTRDEDIMMWAMHSDMAFGFIQEEDFESTATFMGDCWEQYQKWDSDEMAIPFEYSKYYQLMAFCHMAGQQPVEAMRSITRCHELMQKAAGNDHSMAQLIKFCHANLLWHTKGKEARQQALRINRAVLEFRRRLLGEFSHFTLESYSTCGKLCLEAGEIEEARQYLSTCLQRRKRAAWNEEGVVRAQFRYANVLRTLAANSRAKGDEKSAEADAQEAEKIATKVTQVIQRYRKEYGKYLPQNEDEEQNLDQMVSVWSGRFTGGLKQSDLDLSILEGVGSHSNPAKRRRIE</sequence>
<gene>
    <name evidence="2" type="ORF">LTR36_003261</name>
</gene>
<dbReference type="EMBL" id="JAVFHQ010000002">
    <property type="protein sequence ID" value="KAK4550294.1"/>
    <property type="molecule type" value="Genomic_DNA"/>
</dbReference>
<dbReference type="InterPro" id="IPR056681">
    <property type="entry name" value="DUF7779"/>
</dbReference>
<dbReference type="Pfam" id="PF25000">
    <property type="entry name" value="DUF7779"/>
    <property type="match status" value="1"/>
</dbReference>
<proteinExistence type="predicted"/>
<dbReference type="Gene3D" id="1.25.40.10">
    <property type="entry name" value="Tetratricopeptide repeat domain"/>
    <property type="match status" value="1"/>
</dbReference>
<dbReference type="InterPro" id="IPR011990">
    <property type="entry name" value="TPR-like_helical_dom_sf"/>
</dbReference>
<keyword evidence="3" id="KW-1185">Reference proteome</keyword>
<dbReference type="Proteomes" id="UP001324427">
    <property type="component" value="Unassembled WGS sequence"/>
</dbReference>
<feature type="domain" description="DUF7779" evidence="1">
    <location>
        <begin position="46"/>
        <end position="131"/>
    </location>
</feature>
<dbReference type="SUPFAM" id="SSF48452">
    <property type="entry name" value="TPR-like"/>
    <property type="match status" value="1"/>
</dbReference>
<protein>
    <recommendedName>
        <fullName evidence="1">DUF7779 domain-containing protein</fullName>
    </recommendedName>
</protein>
<evidence type="ECO:0000313" key="2">
    <source>
        <dbReference type="EMBL" id="KAK4550294.1"/>
    </source>
</evidence>
<accession>A0AAV9JY60</accession>
<name>A0AAV9JY60_9PEZI</name>
<organism evidence="2 3">
    <name type="scientific">Oleoguttula mirabilis</name>
    <dbReference type="NCBI Taxonomy" id="1507867"/>
    <lineage>
        <taxon>Eukaryota</taxon>
        <taxon>Fungi</taxon>
        <taxon>Dikarya</taxon>
        <taxon>Ascomycota</taxon>
        <taxon>Pezizomycotina</taxon>
        <taxon>Dothideomycetes</taxon>
        <taxon>Dothideomycetidae</taxon>
        <taxon>Mycosphaerellales</taxon>
        <taxon>Teratosphaeriaceae</taxon>
        <taxon>Oleoguttula</taxon>
    </lineage>
</organism>
<reference evidence="2 3" key="1">
    <citation type="submission" date="2021-11" db="EMBL/GenBank/DDBJ databases">
        <title>Black yeast isolated from Biological Soil Crust.</title>
        <authorList>
            <person name="Kurbessoian T."/>
        </authorList>
    </citation>
    <scope>NUCLEOTIDE SEQUENCE [LARGE SCALE GENOMIC DNA]</scope>
    <source>
        <strain evidence="2 3">CCFEE 5522</strain>
    </source>
</reference>
<evidence type="ECO:0000259" key="1">
    <source>
        <dbReference type="Pfam" id="PF25000"/>
    </source>
</evidence>
<evidence type="ECO:0000313" key="3">
    <source>
        <dbReference type="Proteomes" id="UP001324427"/>
    </source>
</evidence>
<dbReference type="AlphaFoldDB" id="A0AAV9JY60"/>